<protein>
    <submittedName>
        <fullName evidence="3">DNA ligase</fullName>
    </submittedName>
</protein>
<evidence type="ECO:0000256" key="1">
    <source>
        <dbReference type="SAM" id="MobiDB-lite"/>
    </source>
</evidence>
<feature type="region of interest" description="Disordered" evidence="1">
    <location>
        <begin position="167"/>
        <end position="199"/>
    </location>
</feature>
<evidence type="ECO:0000313" key="3">
    <source>
        <dbReference type="EMBL" id="HGB15392.1"/>
    </source>
</evidence>
<comment type="caution">
    <text evidence="3">The sequence shown here is derived from an EMBL/GenBank/DDBJ whole genome shotgun (WGS) entry which is preliminary data.</text>
</comment>
<accession>A0A7C3WNJ1</accession>
<dbReference type="NCBIfam" id="TIGR02777">
    <property type="entry name" value="LigD_PE_dom"/>
    <property type="match status" value="1"/>
</dbReference>
<feature type="region of interest" description="Disordered" evidence="1">
    <location>
        <begin position="1"/>
        <end position="36"/>
    </location>
</feature>
<gene>
    <name evidence="3" type="ORF">ENV62_09175</name>
</gene>
<reference evidence="3" key="1">
    <citation type="journal article" date="2020" name="mSystems">
        <title>Genome- and Community-Level Interaction Insights into Carbon Utilization and Element Cycling Functions of Hydrothermarchaeota in Hydrothermal Sediment.</title>
        <authorList>
            <person name="Zhou Z."/>
            <person name="Liu Y."/>
            <person name="Xu W."/>
            <person name="Pan J."/>
            <person name="Luo Z.H."/>
            <person name="Li M."/>
        </authorList>
    </citation>
    <scope>NUCLEOTIDE SEQUENCE [LARGE SCALE GENOMIC DNA]</scope>
    <source>
        <strain evidence="3">SpSt-776</strain>
    </source>
</reference>
<organism evidence="3">
    <name type="scientific">Desulfobacca acetoxidans</name>
    <dbReference type="NCBI Taxonomy" id="60893"/>
    <lineage>
        <taxon>Bacteria</taxon>
        <taxon>Pseudomonadati</taxon>
        <taxon>Thermodesulfobacteriota</taxon>
        <taxon>Desulfobaccia</taxon>
        <taxon>Desulfobaccales</taxon>
        <taxon>Desulfobaccaceae</taxon>
        <taxon>Desulfobacca</taxon>
    </lineage>
</organism>
<keyword evidence="3" id="KW-0436">Ligase</keyword>
<dbReference type="PANTHER" id="PTHR39465">
    <property type="entry name" value="DNA LIGASE D, 3'-PHOSPHOESTERASE DOMAIN"/>
    <property type="match status" value="1"/>
</dbReference>
<dbReference type="GO" id="GO:0016874">
    <property type="term" value="F:ligase activity"/>
    <property type="evidence" value="ECO:0007669"/>
    <property type="project" value="UniProtKB-KW"/>
</dbReference>
<feature type="domain" description="DNA ligase D 3'-phosphoesterase" evidence="2">
    <location>
        <begin position="40"/>
        <end position="152"/>
    </location>
</feature>
<sequence length="199" mass="21976">MGPQNLLEPYRKRRDFSRTPEPPGGGGGSPGSPGPIFVVQKHAARKLHYDFRLEVDGVLKSWAIPKGPSTDPKEKRLAVPTEDHPLEYATFEGNIPEGEYGAGTVLVWDIGTYKNLTEKRGKPVPMADAVANGHVKVWLEGKKLRGGYALTRFKKGKEEAWLLVKADDEEADPQRDPVNREPHSVLTGRSLEEIASEAE</sequence>
<feature type="compositionally biased region" description="Basic and acidic residues" evidence="1">
    <location>
        <begin position="172"/>
        <end position="183"/>
    </location>
</feature>
<evidence type="ECO:0000259" key="2">
    <source>
        <dbReference type="Pfam" id="PF13298"/>
    </source>
</evidence>
<dbReference type="EMBL" id="DTHB01000053">
    <property type="protein sequence ID" value="HGB15392.1"/>
    <property type="molecule type" value="Genomic_DNA"/>
</dbReference>
<dbReference type="Pfam" id="PF13298">
    <property type="entry name" value="LigD_N"/>
    <property type="match status" value="1"/>
</dbReference>
<proteinExistence type="predicted"/>
<dbReference type="PANTHER" id="PTHR39465:SF1">
    <property type="entry name" value="DNA LIGASE D 3'-PHOSPHOESTERASE DOMAIN-CONTAINING PROTEIN"/>
    <property type="match status" value="1"/>
</dbReference>
<name>A0A7C3WNJ1_9BACT</name>
<dbReference type="InterPro" id="IPR014144">
    <property type="entry name" value="LigD_PE_domain"/>
</dbReference>
<dbReference type="AlphaFoldDB" id="A0A7C3WNJ1"/>